<proteinExistence type="predicted"/>
<gene>
    <name evidence="2" type="ordered locus">Os01g0340900</name>
    <name evidence="2" type="ORF">OSNPB_010340900</name>
</gene>
<reference evidence="3" key="1">
    <citation type="journal article" date="2005" name="Nature">
        <title>The map-based sequence of the rice genome.</title>
        <authorList>
            <consortium name="International rice genome sequencing project (IRGSP)"/>
            <person name="Matsumoto T."/>
            <person name="Wu J."/>
            <person name="Kanamori H."/>
            <person name="Katayose Y."/>
            <person name="Fujisawa M."/>
            <person name="Namiki N."/>
            <person name="Mizuno H."/>
            <person name="Yamamoto K."/>
            <person name="Antonio B.A."/>
            <person name="Baba T."/>
            <person name="Sakata K."/>
            <person name="Nagamura Y."/>
            <person name="Aoki H."/>
            <person name="Arikawa K."/>
            <person name="Arita K."/>
            <person name="Bito T."/>
            <person name="Chiden Y."/>
            <person name="Fujitsuka N."/>
            <person name="Fukunaka R."/>
            <person name="Hamada M."/>
            <person name="Harada C."/>
            <person name="Hayashi A."/>
            <person name="Hijishita S."/>
            <person name="Honda M."/>
            <person name="Hosokawa S."/>
            <person name="Ichikawa Y."/>
            <person name="Idonuma A."/>
            <person name="Iijima M."/>
            <person name="Ikeda M."/>
            <person name="Ikeno M."/>
            <person name="Ito K."/>
            <person name="Ito S."/>
            <person name="Ito T."/>
            <person name="Ito Y."/>
            <person name="Ito Y."/>
            <person name="Iwabuchi A."/>
            <person name="Kamiya K."/>
            <person name="Karasawa W."/>
            <person name="Kurita K."/>
            <person name="Katagiri S."/>
            <person name="Kikuta A."/>
            <person name="Kobayashi H."/>
            <person name="Kobayashi N."/>
            <person name="Machita K."/>
            <person name="Maehara T."/>
            <person name="Masukawa M."/>
            <person name="Mizubayashi T."/>
            <person name="Mukai Y."/>
            <person name="Nagasaki H."/>
            <person name="Nagata Y."/>
            <person name="Naito S."/>
            <person name="Nakashima M."/>
            <person name="Nakama Y."/>
            <person name="Nakamichi Y."/>
            <person name="Nakamura M."/>
            <person name="Meguro A."/>
            <person name="Negishi M."/>
            <person name="Ohta I."/>
            <person name="Ohta T."/>
            <person name="Okamoto M."/>
            <person name="Ono N."/>
            <person name="Saji S."/>
            <person name="Sakaguchi M."/>
            <person name="Sakai K."/>
            <person name="Shibata M."/>
            <person name="Shimokawa T."/>
            <person name="Song J."/>
            <person name="Takazaki Y."/>
            <person name="Terasawa K."/>
            <person name="Tsugane M."/>
            <person name="Tsuji K."/>
            <person name="Ueda S."/>
            <person name="Waki K."/>
            <person name="Yamagata H."/>
            <person name="Yamamoto M."/>
            <person name="Yamamoto S."/>
            <person name="Yamane H."/>
            <person name="Yoshiki S."/>
            <person name="Yoshihara R."/>
            <person name="Yukawa K."/>
            <person name="Zhong H."/>
            <person name="Yano M."/>
            <person name="Yuan Q."/>
            <person name="Ouyang S."/>
            <person name="Liu J."/>
            <person name="Jones K.M."/>
            <person name="Gansberger K."/>
            <person name="Moffat K."/>
            <person name="Hill J."/>
            <person name="Bera J."/>
            <person name="Fadrosh D."/>
            <person name="Jin S."/>
            <person name="Johri S."/>
            <person name="Kim M."/>
            <person name="Overton L."/>
            <person name="Reardon M."/>
            <person name="Tsitrin T."/>
            <person name="Vuong H."/>
            <person name="Weaver B."/>
            <person name="Ciecko A."/>
            <person name="Tallon L."/>
            <person name="Jackson J."/>
            <person name="Pai G."/>
            <person name="Aken S.V."/>
            <person name="Utterback T."/>
            <person name="Reidmuller S."/>
            <person name="Feldblyum T."/>
            <person name="Hsiao J."/>
            <person name="Zismann V."/>
            <person name="Iobst S."/>
            <person name="de Vazeille A.R."/>
            <person name="Buell C.R."/>
            <person name="Ying K."/>
            <person name="Li Y."/>
            <person name="Lu T."/>
            <person name="Huang Y."/>
            <person name="Zhao Q."/>
            <person name="Feng Q."/>
            <person name="Zhang L."/>
            <person name="Zhu J."/>
            <person name="Weng Q."/>
            <person name="Mu J."/>
            <person name="Lu Y."/>
            <person name="Fan D."/>
            <person name="Liu Y."/>
            <person name="Guan J."/>
            <person name="Zhang Y."/>
            <person name="Yu S."/>
            <person name="Liu X."/>
            <person name="Zhang Y."/>
            <person name="Hong G."/>
            <person name="Han B."/>
            <person name="Choisne N."/>
            <person name="Demange N."/>
            <person name="Orjeda G."/>
            <person name="Samain S."/>
            <person name="Cattolico L."/>
            <person name="Pelletier E."/>
            <person name="Couloux A."/>
            <person name="Segurens B."/>
            <person name="Wincker P."/>
            <person name="D'Hont A."/>
            <person name="Scarpelli C."/>
            <person name="Weissenbach J."/>
            <person name="Salanoubat M."/>
            <person name="Quetier F."/>
            <person name="Yu Y."/>
            <person name="Kim H.R."/>
            <person name="Rambo T."/>
            <person name="Currie J."/>
            <person name="Collura K."/>
            <person name="Luo M."/>
            <person name="Yang T."/>
            <person name="Ammiraju J.S.S."/>
            <person name="Engler F."/>
            <person name="Soderlund C."/>
            <person name="Wing R.A."/>
            <person name="Palmer L.E."/>
            <person name="de la Bastide M."/>
            <person name="Spiegel L."/>
            <person name="Nascimento L."/>
            <person name="Zutavern T."/>
            <person name="O'Shaughnessy A."/>
            <person name="Dike S."/>
            <person name="Dedhia N."/>
            <person name="Preston R."/>
            <person name="Balija V."/>
            <person name="McCombie W.R."/>
            <person name="Chow T."/>
            <person name="Chen H."/>
            <person name="Chung M."/>
            <person name="Chen C."/>
            <person name="Shaw J."/>
            <person name="Wu H."/>
            <person name="Hsiao K."/>
            <person name="Chao Y."/>
            <person name="Chu M."/>
            <person name="Cheng C."/>
            <person name="Hour A."/>
            <person name="Lee P."/>
            <person name="Lin S."/>
            <person name="Lin Y."/>
            <person name="Liou J."/>
            <person name="Liu S."/>
            <person name="Hsing Y."/>
            <person name="Raghuvanshi S."/>
            <person name="Mohanty A."/>
            <person name="Bharti A.K."/>
            <person name="Gaur A."/>
            <person name="Gupta V."/>
            <person name="Kumar D."/>
            <person name="Ravi V."/>
            <person name="Vij S."/>
            <person name="Kapur A."/>
            <person name="Khurana P."/>
            <person name="Khurana P."/>
            <person name="Khurana J.P."/>
            <person name="Tyagi A.K."/>
            <person name="Gaikwad K."/>
            <person name="Singh A."/>
            <person name="Dalal V."/>
            <person name="Srivastava S."/>
            <person name="Dixit A."/>
            <person name="Pal A.K."/>
            <person name="Ghazi I.A."/>
            <person name="Yadav M."/>
            <person name="Pandit A."/>
            <person name="Bhargava A."/>
            <person name="Sureshbabu K."/>
            <person name="Batra K."/>
            <person name="Sharma T.R."/>
            <person name="Mohapatra T."/>
            <person name="Singh N.K."/>
            <person name="Messing J."/>
            <person name="Nelson A.B."/>
            <person name="Fuks G."/>
            <person name="Kavchok S."/>
            <person name="Keizer G."/>
            <person name="Linton E."/>
            <person name="Llaca V."/>
            <person name="Song R."/>
            <person name="Tanyolac B."/>
            <person name="Young S."/>
            <person name="Ho-Il K."/>
            <person name="Hahn J.H."/>
            <person name="Sangsakoo G."/>
            <person name="Vanavichit A."/>
            <person name="de Mattos Luiz.A.T."/>
            <person name="Zimmer P.D."/>
            <person name="Malone G."/>
            <person name="Dellagostin O."/>
            <person name="de Oliveira A.C."/>
            <person name="Bevan M."/>
            <person name="Bancroft I."/>
            <person name="Minx P."/>
            <person name="Cordum H."/>
            <person name="Wilson R."/>
            <person name="Cheng Z."/>
            <person name="Jin W."/>
            <person name="Jiang J."/>
            <person name="Leong S.A."/>
            <person name="Iwama H."/>
            <person name="Gojobori T."/>
            <person name="Itoh T."/>
            <person name="Niimura Y."/>
            <person name="Fujii Y."/>
            <person name="Habara T."/>
            <person name="Sakai H."/>
            <person name="Sato Y."/>
            <person name="Wilson G."/>
            <person name="Kumar K."/>
            <person name="McCouch S."/>
            <person name="Juretic N."/>
            <person name="Hoen D."/>
            <person name="Wright S."/>
            <person name="Bruskiewich R."/>
            <person name="Bureau T."/>
            <person name="Miyao A."/>
            <person name="Hirochika H."/>
            <person name="Nishikawa T."/>
            <person name="Kadowaki K."/>
            <person name="Sugiura M."/>
            <person name="Burr B."/>
            <person name="Sasaki T."/>
        </authorList>
    </citation>
    <scope>NUCLEOTIDE SEQUENCE [LARGE SCALE GENOMIC DNA]</scope>
    <source>
        <strain evidence="3">cv. Nipponbare</strain>
    </source>
</reference>
<evidence type="ECO:0000256" key="1">
    <source>
        <dbReference type="SAM" id="MobiDB-lite"/>
    </source>
</evidence>
<protein>
    <submittedName>
        <fullName evidence="2">Os01g0340900 protein</fullName>
    </submittedName>
</protein>
<evidence type="ECO:0000313" key="3">
    <source>
        <dbReference type="Proteomes" id="UP000059680"/>
    </source>
</evidence>
<organism evidence="2 3">
    <name type="scientific">Oryza sativa subsp. japonica</name>
    <name type="common">Rice</name>
    <dbReference type="NCBI Taxonomy" id="39947"/>
    <lineage>
        <taxon>Eukaryota</taxon>
        <taxon>Viridiplantae</taxon>
        <taxon>Streptophyta</taxon>
        <taxon>Embryophyta</taxon>
        <taxon>Tracheophyta</taxon>
        <taxon>Spermatophyta</taxon>
        <taxon>Magnoliopsida</taxon>
        <taxon>Liliopsida</taxon>
        <taxon>Poales</taxon>
        <taxon>Poaceae</taxon>
        <taxon>BOP clade</taxon>
        <taxon>Oryzoideae</taxon>
        <taxon>Oryzeae</taxon>
        <taxon>Oryzinae</taxon>
        <taxon>Oryza</taxon>
        <taxon>Oryza sativa</taxon>
    </lineage>
</organism>
<dbReference type="EMBL" id="AP014957">
    <property type="protein sequence ID" value="BAS71972.1"/>
    <property type="molecule type" value="Genomic_DNA"/>
</dbReference>
<dbReference type="AlphaFoldDB" id="Q5ZB19"/>
<dbReference type="Proteomes" id="UP000059680">
    <property type="component" value="Chromosome 1"/>
</dbReference>
<accession>Q5ZB19</accession>
<reference evidence="2 3" key="2">
    <citation type="journal article" date="2013" name="Plant Cell Physiol.">
        <title>Rice Annotation Project Database (RAP-DB): an integrative and interactive database for rice genomics.</title>
        <authorList>
            <person name="Sakai H."/>
            <person name="Lee S.S."/>
            <person name="Tanaka T."/>
            <person name="Numa H."/>
            <person name="Kim J."/>
            <person name="Kawahara Y."/>
            <person name="Wakimoto H."/>
            <person name="Yang C.C."/>
            <person name="Iwamoto M."/>
            <person name="Abe T."/>
            <person name="Yamada Y."/>
            <person name="Muto A."/>
            <person name="Inokuchi H."/>
            <person name="Ikemura T."/>
            <person name="Matsumoto T."/>
            <person name="Sasaki T."/>
            <person name="Itoh T."/>
        </authorList>
    </citation>
    <scope>NUCLEOTIDE SEQUENCE [LARGE SCALE GENOMIC DNA]</scope>
    <source>
        <strain evidence="3">cv. Nipponbare</strain>
    </source>
</reference>
<reference evidence="2 3" key="3">
    <citation type="journal article" date="2013" name="Rice">
        <title>Improvement of the Oryza sativa Nipponbare reference genome using next generation sequence and optical map data.</title>
        <authorList>
            <person name="Kawahara Y."/>
            <person name="de la Bastide M."/>
            <person name="Hamilton J.P."/>
            <person name="Kanamori H."/>
            <person name="McCombie W.R."/>
            <person name="Ouyang S."/>
            <person name="Schwartz D.C."/>
            <person name="Tanaka T."/>
            <person name="Wu J."/>
            <person name="Zhou S."/>
            <person name="Childs K.L."/>
            <person name="Davidson R.M."/>
            <person name="Lin H."/>
            <person name="Quesada-Ocampo L."/>
            <person name="Vaillancourt B."/>
            <person name="Sakai H."/>
            <person name="Lee S.S."/>
            <person name="Kim J."/>
            <person name="Numa H."/>
            <person name="Itoh T."/>
            <person name="Buell C.R."/>
            <person name="Matsumoto T."/>
        </authorList>
    </citation>
    <scope>NUCLEOTIDE SEQUENCE [LARGE SCALE GENOMIC DNA]</scope>
    <source>
        <strain evidence="3">cv. Nipponbare</strain>
    </source>
</reference>
<feature type="region of interest" description="Disordered" evidence="1">
    <location>
        <begin position="33"/>
        <end position="59"/>
    </location>
</feature>
<name>Q5ZB19_ORYSJ</name>
<dbReference type="InParanoid" id="Q5ZB19"/>
<keyword evidence="3" id="KW-1185">Reference proteome</keyword>
<dbReference type="PaxDb" id="39947-Q5ZB19"/>
<sequence>MFFTIFLPTCSQSRAKPSELLGRPAAFLPWPGQECSKSQRKDKTVGRRPVLSRTPPAISGASPPPSWLALDFFARFSRSCRLGHVDVFSLPCSPSQRYQISASPVGLHKPWQPAISSSDAALITSNELSASFYRIAVERFASKLRLDALPVSHRLMWTPQSRWPVAAGLVPLLTSWRECVVSGYLGSV</sequence>
<evidence type="ECO:0000313" key="2">
    <source>
        <dbReference type="EMBL" id="BAS71972.1"/>
    </source>
</evidence>